<comment type="caution">
    <text evidence="1">The sequence shown here is derived from an EMBL/GenBank/DDBJ whole genome shotgun (WGS) entry which is preliminary data.</text>
</comment>
<dbReference type="AlphaFoldDB" id="A0A3R6XRE1"/>
<dbReference type="Proteomes" id="UP000284822">
    <property type="component" value="Unassembled WGS sequence"/>
</dbReference>
<proteinExistence type="predicted"/>
<sequence length="67" mass="7559">MTMNHKITSYMSSTILGVFLILVCNLTIVRADSFQDIINNRNILLRAGGPTIFDGDEYQKFTDVFGK</sequence>
<dbReference type="RefSeq" id="WP_118911043.1">
    <property type="nucleotide sequence ID" value="NZ_QOCS01000019.1"/>
</dbReference>
<protein>
    <submittedName>
        <fullName evidence="1">Uncharacterized protein</fullName>
    </submittedName>
</protein>
<evidence type="ECO:0000313" key="1">
    <source>
        <dbReference type="EMBL" id="RHW45434.1"/>
    </source>
</evidence>
<name>A0A3R6XRE1_9LACO</name>
<dbReference type="EMBL" id="QOCS01000019">
    <property type="protein sequence ID" value="RHW45434.1"/>
    <property type="molecule type" value="Genomic_DNA"/>
</dbReference>
<gene>
    <name evidence="1" type="ORF">DS832_07595</name>
</gene>
<organism evidence="1 2">
    <name type="scientific">Bombilactobacillus bombi</name>
    <dbReference type="NCBI Taxonomy" id="1303590"/>
    <lineage>
        <taxon>Bacteria</taxon>
        <taxon>Bacillati</taxon>
        <taxon>Bacillota</taxon>
        <taxon>Bacilli</taxon>
        <taxon>Lactobacillales</taxon>
        <taxon>Lactobacillaceae</taxon>
        <taxon>Bombilactobacillus</taxon>
    </lineage>
</organism>
<evidence type="ECO:0000313" key="2">
    <source>
        <dbReference type="Proteomes" id="UP000284822"/>
    </source>
</evidence>
<accession>A0A3R6XRE1</accession>
<reference evidence="1 2" key="1">
    <citation type="submission" date="2018-07" db="EMBL/GenBank/DDBJ databases">
        <title>Genome sequences of six Lactobacillus spp. isolated from bumble bee guts.</title>
        <authorList>
            <person name="Motta E.V.S."/>
            <person name="Moran N.A."/>
        </authorList>
    </citation>
    <scope>NUCLEOTIDE SEQUENCE [LARGE SCALE GENOMIC DNA]</scope>
    <source>
        <strain evidence="1 2">LV-8.1</strain>
    </source>
</reference>